<feature type="domain" description="Inosine/uridine-preferring nucleoside hydrolase" evidence="3">
    <location>
        <begin position="8"/>
        <end position="331"/>
    </location>
</feature>
<dbReference type="InterPro" id="IPR052775">
    <property type="entry name" value="IUN_hydrolase"/>
</dbReference>
<sequence length="340" mass="38328">MTSARRVLIVDTDAGFDDLVAIQCLLRNRRRHDQDVLLTTVGGVIFAARGAATLKRIFPQQQAIVAGRNAPVMPYDPIPEWLDSYRSSKLDAFVQEWNGPAADDTDFGTKEDAENDKEHDSKDAALRAVMDRIDKFDENSVDILCIGPLTNLANWLDHDNNRCFTSKIHQVYILGGNHPNVAHTIQSPEFNFGLDPHAAKQVLESPLLANKIRLMTSSVCNMETIQSAMGEQSVKDFIVDMAQRNNKCFLRTVLRFDSWAYSISCDPVCAFCIDNPDAVTWEPHQYVRVQILDQQPSVLLVKAEGEDIEDDNDNDCRGIQIAVSVDFKKYLEWVRENVNN</sequence>
<proteinExistence type="inferred from homology"/>
<dbReference type="PANTHER" id="PTHR46190:SF1">
    <property type="entry name" value="SI:CH211-201H21.5"/>
    <property type="match status" value="1"/>
</dbReference>
<dbReference type="Pfam" id="PF01156">
    <property type="entry name" value="IU_nuc_hydro"/>
    <property type="match status" value="1"/>
</dbReference>
<evidence type="ECO:0000256" key="1">
    <source>
        <dbReference type="ARBA" id="ARBA00009176"/>
    </source>
</evidence>
<feature type="compositionally biased region" description="Basic and acidic residues" evidence="2">
    <location>
        <begin position="107"/>
        <end position="122"/>
    </location>
</feature>
<protein>
    <submittedName>
        <fullName evidence="4">Inosine-uridine preferring nucleoside hydrolase</fullName>
    </submittedName>
</protein>
<dbReference type="OrthoDB" id="48708at2759"/>
<dbReference type="SUPFAM" id="SSF53590">
    <property type="entry name" value="Nucleoside hydrolase"/>
    <property type="match status" value="1"/>
</dbReference>
<dbReference type="Gene3D" id="3.90.245.10">
    <property type="entry name" value="Ribonucleoside hydrolase-like"/>
    <property type="match status" value="1"/>
</dbReference>
<dbReference type="EMBL" id="CAICTM010001438">
    <property type="protein sequence ID" value="CAB9523643.1"/>
    <property type="molecule type" value="Genomic_DNA"/>
</dbReference>
<name>A0A9N8HQG4_9STRA</name>
<evidence type="ECO:0000313" key="5">
    <source>
        <dbReference type="Proteomes" id="UP001153069"/>
    </source>
</evidence>
<dbReference type="AlphaFoldDB" id="A0A9N8HQG4"/>
<dbReference type="GO" id="GO:0016799">
    <property type="term" value="F:hydrolase activity, hydrolyzing N-glycosyl compounds"/>
    <property type="evidence" value="ECO:0007669"/>
    <property type="project" value="InterPro"/>
</dbReference>
<comment type="caution">
    <text evidence="4">The sequence shown here is derived from an EMBL/GenBank/DDBJ whole genome shotgun (WGS) entry which is preliminary data.</text>
</comment>
<keyword evidence="5" id="KW-1185">Reference proteome</keyword>
<gene>
    <name evidence="4" type="ORF">SEMRO_1440_G272880.1</name>
</gene>
<comment type="similarity">
    <text evidence="1">Belongs to the IUNH family.</text>
</comment>
<keyword evidence="4" id="KW-0378">Hydrolase</keyword>
<feature type="region of interest" description="Disordered" evidence="2">
    <location>
        <begin position="101"/>
        <end position="122"/>
    </location>
</feature>
<evidence type="ECO:0000256" key="2">
    <source>
        <dbReference type="SAM" id="MobiDB-lite"/>
    </source>
</evidence>
<reference evidence="4" key="1">
    <citation type="submission" date="2020-06" db="EMBL/GenBank/DDBJ databases">
        <authorList>
            <consortium name="Plant Systems Biology data submission"/>
        </authorList>
    </citation>
    <scope>NUCLEOTIDE SEQUENCE</scope>
    <source>
        <strain evidence="4">D6</strain>
    </source>
</reference>
<evidence type="ECO:0000259" key="3">
    <source>
        <dbReference type="Pfam" id="PF01156"/>
    </source>
</evidence>
<dbReference type="PANTHER" id="PTHR46190">
    <property type="entry name" value="SI:CH211-201H21.5-RELATED"/>
    <property type="match status" value="1"/>
</dbReference>
<organism evidence="4 5">
    <name type="scientific">Seminavis robusta</name>
    <dbReference type="NCBI Taxonomy" id="568900"/>
    <lineage>
        <taxon>Eukaryota</taxon>
        <taxon>Sar</taxon>
        <taxon>Stramenopiles</taxon>
        <taxon>Ochrophyta</taxon>
        <taxon>Bacillariophyta</taxon>
        <taxon>Bacillariophyceae</taxon>
        <taxon>Bacillariophycidae</taxon>
        <taxon>Naviculales</taxon>
        <taxon>Naviculaceae</taxon>
        <taxon>Seminavis</taxon>
    </lineage>
</organism>
<dbReference type="InterPro" id="IPR001910">
    <property type="entry name" value="Inosine/uridine_hydrolase_dom"/>
</dbReference>
<dbReference type="InterPro" id="IPR036452">
    <property type="entry name" value="Ribo_hydro-like"/>
</dbReference>
<accession>A0A9N8HQG4</accession>
<evidence type="ECO:0000313" key="4">
    <source>
        <dbReference type="EMBL" id="CAB9523643.1"/>
    </source>
</evidence>
<dbReference type="Proteomes" id="UP001153069">
    <property type="component" value="Unassembled WGS sequence"/>
</dbReference>